<comment type="caution">
    <text evidence="3">The sequence shown here is derived from an EMBL/GenBank/DDBJ whole genome shotgun (WGS) entry which is preliminary data.</text>
</comment>
<dbReference type="Proteomes" id="UP001497623">
    <property type="component" value="Unassembled WGS sequence"/>
</dbReference>
<feature type="non-terminal residue" evidence="3">
    <location>
        <position position="1"/>
    </location>
</feature>
<evidence type="ECO:0000313" key="4">
    <source>
        <dbReference type="Proteomes" id="UP001497623"/>
    </source>
</evidence>
<evidence type="ECO:0000256" key="1">
    <source>
        <dbReference type="SAM" id="MobiDB-lite"/>
    </source>
</evidence>
<accession>A0AAV2Q8D2</accession>
<gene>
    <name evidence="3" type="ORF">MNOR_LOCUS9804</name>
</gene>
<reference evidence="3 4" key="1">
    <citation type="submission" date="2024-05" db="EMBL/GenBank/DDBJ databases">
        <authorList>
            <person name="Wallberg A."/>
        </authorList>
    </citation>
    <scope>NUCLEOTIDE SEQUENCE [LARGE SCALE GENOMIC DNA]</scope>
</reference>
<feature type="non-terminal residue" evidence="3">
    <location>
        <position position="107"/>
    </location>
</feature>
<evidence type="ECO:0000259" key="2">
    <source>
        <dbReference type="Pfam" id="PF03067"/>
    </source>
</evidence>
<protein>
    <recommendedName>
        <fullName evidence="2">Chitin-binding type-4 domain-containing protein</fullName>
    </recommendedName>
</protein>
<dbReference type="Pfam" id="PF03067">
    <property type="entry name" value="LPMO_10"/>
    <property type="match status" value="1"/>
</dbReference>
<keyword evidence="4" id="KW-1185">Reference proteome</keyword>
<sequence>VNGGKCGECGDPYQDPRPRQNEVKGLYGNGIIFKEFKVGEVIDVVVTIVANHRGWFEFRLCPMSSPGELVTQDCLNKHQLFIADGVNSTRYNLTKPTQKNFDTFGKG</sequence>
<proteinExistence type="predicted"/>
<dbReference type="EMBL" id="CAXKWB010004810">
    <property type="protein sequence ID" value="CAL4075572.1"/>
    <property type="molecule type" value="Genomic_DNA"/>
</dbReference>
<evidence type="ECO:0000313" key="3">
    <source>
        <dbReference type="EMBL" id="CAL4075572.1"/>
    </source>
</evidence>
<dbReference type="AlphaFoldDB" id="A0AAV2Q8D2"/>
<organism evidence="3 4">
    <name type="scientific">Meganyctiphanes norvegica</name>
    <name type="common">Northern krill</name>
    <name type="synonym">Thysanopoda norvegica</name>
    <dbReference type="NCBI Taxonomy" id="48144"/>
    <lineage>
        <taxon>Eukaryota</taxon>
        <taxon>Metazoa</taxon>
        <taxon>Ecdysozoa</taxon>
        <taxon>Arthropoda</taxon>
        <taxon>Crustacea</taxon>
        <taxon>Multicrustacea</taxon>
        <taxon>Malacostraca</taxon>
        <taxon>Eumalacostraca</taxon>
        <taxon>Eucarida</taxon>
        <taxon>Euphausiacea</taxon>
        <taxon>Euphausiidae</taxon>
        <taxon>Meganyctiphanes</taxon>
    </lineage>
</organism>
<feature type="region of interest" description="Disordered" evidence="1">
    <location>
        <begin position="1"/>
        <end position="21"/>
    </location>
</feature>
<dbReference type="InterPro" id="IPR004302">
    <property type="entry name" value="Cellulose/chitin-bd_N"/>
</dbReference>
<feature type="domain" description="Chitin-binding type-4" evidence="2">
    <location>
        <begin position="2"/>
        <end position="83"/>
    </location>
</feature>
<name>A0AAV2Q8D2_MEGNR</name>